<comment type="subcellular location">
    <subcellularLocation>
        <location evidence="1">Membrane</location>
        <topology evidence="1">Multi-pass membrane protein</topology>
    </subcellularLocation>
</comment>
<feature type="transmembrane region" description="Helical" evidence="5">
    <location>
        <begin position="28"/>
        <end position="45"/>
    </location>
</feature>
<evidence type="ECO:0000313" key="7">
    <source>
        <dbReference type="Proteomes" id="UP000321899"/>
    </source>
</evidence>
<organism evidence="6 7">
    <name type="scientific">Desulfobotulus mexicanus</name>
    <dbReference type="NCBI Taxonomy" id="2586642"/>
    <lineage>
        <taxon>Bacteria</taxon>
        <taxon>Pseudomonadati</taxon>
        <taxon>Thermodesulfobacteriota</taxon>
        <taxon>Desulfobacteria</taxon>
        <taxon>Desulfobacterales</taxon>
        <taxon>Desulfobacteraceae</taxon>
        <taxon>Desulfobotulus</taxon>
    </lineage>
</organism>
<reference evidence="6 7" key="1">
    <citation type="submission" date="2019-06" db="EMBL/GenBank/DDBJ databases">
        <title>Desulfobotulus mexicanus sp. nov., a novel sulfate-reducing bacterium isolated from the sediment of an alkaline crater lake in Mexico.</title>
        <authorList>
            <person name="Hirschler-Rea A."/>
        </authorList>
    </citation>
    <scope>NUCLEOTIDE SEQUENCE [LARGE SCALE GENOMIC DNA]</scope>
    <source>
        <strain evidence="6 7">PAR22N</strain>
    </source>
</reference>
<proteinExistence type="predicted"/>
<dbReference type="InterPro" id="IPR003825">
    <property type="entry name" value="Colicin-V_CvpA"/>
</dbReference>
<keyword evidence="7" id="KW-1185">Reference proteome</keyword>
<dbReference type="InterPro" id="IPR052719">
    <property type="entry name" value="CvpA-like"/>
</dbReference>
<keyword evidence="4 5" id="KW-0472">Membrane</keyword>
<dbReference type="AlphaFoldDB" id="A0A5Q4VET6"/>
<evidence type="ECO:0000256" key="4">
    <source>
        <dbReference type="ARBA" id="ARBA00023136"/>
    </source>
</evidence>
<feature type="transmembrane region" description="Helical" evidence="5">
    <location>
        <begin position="65"/>
        <end position="94"/>
    </location>
</feature>
<dbReference type="RefSeq" id="WP_139445298.1">
    <property type="nucleotide sequence ID" value="NZ_VDMB01000001.1"/>
</dbReference>
<dbReference type="PANTHER" id="PTHR36926">
    <property type="entry name" value="COLICIN V PRODUCTION PROTEIN"/>
    <property type="match status" value="1"/>
</dbReference>
<evidence type="ECO:0000256" key="1">
    <source>
        <dbReference type="ARBA" id="ARBA00004141"/>
    </source>
</evidence>
<dbReference type="PANTHER" id="PTHR36926:SF1">
    <property type="entry name" value="COLICIN V PRODUCTION PROTEIN"/>
    <property type="match status" value="1"/>
</dbReference>
<dbReference type="GO" id="GO:0009403">
    <property type="term" value="P:toxin biosynthetic process"/>
    <property type="evidence" value="ECO:0007669"/>
    <property type="project" value="InterPro"/>
</dbReference>
<protein>
    <submittedName>
        <fullName evidence="6">CvpA family protein</fullName>
    </submittedName>
</protein>
<evidence type="ECO:0000256" key="2">
    <source>
        <dbReference type="ARBA" id="ARBA00022692"/>
    </source>
</evidence>
<feature type="transmembrane region" description="Helical" evidence="5">
    <location>
        <begin position="106"/>
        <end position="125"/>
    </location>
</feature>
<comment type="caution">
    <text evidence="6">The sequence shown here is derived from an EMBL/GenBank/DDBJ whole genome shotgun (WGS) entry which is preliminary data.</text>
</comment>
<dbReference type="GO" id="GO:0016020">
    <property type="term" value="C:membrane"/>
    <property type="evidence" value="ECO:0007669"/>
    <property type="project" value="UniProtKB-SubCell"/>
</dbReference>
<evidence type="ECO:0000313" key="6">
    <source>
        <dbReference type="EMBL" id="TYT76184.1"/>
    </source>
</evidence>
<gene>
    <name evidence="6" type="ORF">FIM25_01120</name>
</gene>
<keyword evidence="2 5" id="KW-0812">Transmembrane</keyword>
<evidence type="ECO:0000256" key="3">
    <source>
        <dbReference type="ARBA" id="ARBA00022989"/>
    </source>
</evidence>
<dbReference type="Pfam" id="PF02674">
    <property type="entry name" value="Colicin_V"/>
    <property type="match status" value="1"/>
</dbReference>
<feature type="transmembrane region" description="Helical" evidence="5">
    <location>
        <begin position="6"/>
        <end position="21"/>
    </location>
</feature>
<dbReference type="EMBL" id="VDMB01000001">
    <property type="protein sequence ID" value="TYT76184.1"/>
    <property type="molecule type" value="Genomic_DNA"/>
</dbReference>
<accession>A0A5Q4VET6</accession>
<dbReference type="Proteomes" id="UP000321899">
    <property type="component" value="Unassembled WGS sequence"/>
</dbReference>
<name>A0A5Q4VET6_9BACT</name>
<sequence length="182" mass="20095">MNPLDIAILCIVGFCLIRGIFRGLIREVSSIIGVLAGFYAAYTYYPMLTEMISRWFTDLELAKMLAFLGIFLGIFILVALLGSLIRTVLSVVFLGWVDRLAGGGFGFVKGVLIVSVILVALASFLPKENSLLPESRLAPDILVVSEGLAALVPEDMKKQFYEKAGSLKKAWQEKEKGRFEKK</sequence>
<evidence type="ECO:0000256" key="5">
    <source>
        <dbReference type="SAM" id="Phobius"/>
    </source>
</evidence>
<keyword evidence="3 5" id="KW-1133">Transmembrane helix</keyword>
<dbReference type="OrthoDB" id="5419037at2"/>